<dbReference type="PROSITE" id="PS51981">
    <property type="entry name" value="ZF_RZ"/>
    <property type="match status" value="1"/>
</dbReference>
<dbReference type="OrthoDB" id="2423195at2759"/>
<keyword evidence="4" id="KW-0863">Zinc-finger</keyword>
<dbReference type="EMBL" id="FUEG01000010">
    <property type="protein sequence ID" value="SJL09060.1"/>
    <property type="molecule type" value="Genomic_DNA"/>
</dbReference>
<evidence type="ECO:0000259" key="8">
    <source>
        <dbReference type="PROSITE" id="PS51981"/>
    </source>
</evidence>
<protein>
    <recommendedName>
        <fullName evidence="8">RZ-type domain-containing protein</fullName>
    </recommendedName>
</protein>
<dbReference type="GO" id="GO:0002376">
    <property type="term" value="P:immune system process"/>
    <property type="evidence" value="ECO:0007669"/>
    <property type="project" value="UniProtKB-KW"/>
</dbReference>
<dbReference type="STRING" id="47428.A0A284RJY0"/>
<name>A0A284RJY0_ARMOS</name>
<keyword evidence="10" id="KW-1185">Reference proteome</keyword>
<dbReference type="OMA" id="CNDISHA"/>
<evidence type="ECO:0000256" key="6">
    <source>
        <dbReference type="ARBA" id="ARBA00022859"/>
    </source>
</evidence>
<evidence type="ECO:0000256" key="4">
    <source>
        <dbReference type="ARBA" id="ARBA00022771"/>
    </source>
</evidence>
<keyword evidence="5" id="KW-0862">Zinc</keyword>
<dbReference type="AlphaFoldDB" id="A0A284RJY0"/>
<dbReference type="Proteomes" id="UP000219338">
    <property type="component" value="Unassembled WGS sequence"/>
</dbReference>
<dbReference type="InterPro" id="IPR046439">
    <property type="entry name" value="ZF_RZ_dom"/>
</dbReference>
<evidence type="ECO:0000256" key="7">
    <source>
        <dbReference type="SAM" id="MobiDB-lite"/>
    </source>
</evidence>
<feature type="domain" description="RZ-type" evidence="8">
    <location>
        <begin position="558"/>
        <end position="631"/>
    </location>
</feature>
<accession>A0A284RJY0</accession>
<evidence type="ECO:0000256" key="1">
    <source>
        <dbReference type="ARBA" id="ARBA00004496"/>
    </source>
</evidence>
<comment type="subcellular location">
    <subcellularLocation>
        <location evidence="1">Cytoplasm</location>
    </subcellularLocation>
</comment>
<organism evidence="9 10">
    <name type="scientific">Armillaria ostoyae</name>
    <name type="common">Armillaria root rot fungus</name>
    <dbReference type="NCBI Taxonomy" id="47428"/>
    <lineage>
        <taxon>Eukaryota</taxon>
        <taxon>Fungi</taxon>
        <taxon>Dikarya</taxon>
        <taxon>Basidiomycota</taxon>
        <taxon>Agaricomycotina</taxon>
        <taxon>Agaricomycetes</taxon>
        <taxon>Agaricomycetidae</taxon>
        <taxon>Agaricales</taxon>
        <taxon>Marasmiineae</taxon>
        <taxon>Physalacriaceae</taxon>
        <taxon>Armillaria</taxon>
    </lineage>
</organism>
<gene>
    <name evidence="9" type="ORF">ARMOST_12436</name>
</gene>
<evidence type="ECO:0000256" key="3">
    <source>
        <dbReference type="ARBA" id="ARBA00022723"/>
    </source>
</evidence>
<keyword evidence="6" id="KW-0391">Immunity</keyword>
<evidence type="ECO:0000313" key="9">
    <source>
        <dbReference type="EMBL" id="SJL09060.1"/>
    </source>
</evidence>
<dbReference type="GO" id="GO:0005737">
    <property type="term" value="C:cytoplasm"/>
    <property type="evidence" value="ECO:0007669"/>
    <property type="project" value="UniProtKB-SubCell"/>
</dbReference>
<evidence type="ECO:0000256" key="5">
    <source>
        <dbReference type="ARBA" id="ARBA00022833"/>
    </source>
</evidence>
<dbReference type="GO" id="GO:0008270">
    <property type="term" value="F:zinc ion binding"/>
    <property type="evidence" value="ECO:0007669"/>
    <property type="project" value="UniProtKB-KW"/>
</dbReference>
<reference evidence="10" key="1">
    <citation type="journal article" date="2017" name="Nat. Ecol. Evol.">
        <title>Genome expansion and lineage-specific genetic innovations in the forest pathogenic fungi Armillaria.</title>
        <authorList>
            <person name="Sipos G."/>
            <person name="Prasanna A.N."/>
            <person name="Walter M.C."/>
            <person name="O'Connor E."/>
            <person name="Balint B."/>
            <person name="Krizsan K."/>
            <person name="Kiss B."/>
            <person name="Hess J."/>
            <person name="Varga T."/>
            <person name="Slot J."/>
            <person name="Riley R."/>
            <person name="Boka B."/>
            <person name="Rigling D."/>
            <person name="Barry K."/>
            <person name="Lee J."/>
            <person name="Mihaltcheva S."/>
            <person name="LaButti K."/>
            <person name="Lipzen A."/>
            <person name="Waldron R."/>
            <person name="Moloney N.M."/>
            <person name="Sperisen C."/>
            <person name="Kredics L."/>
            <person name="Vagvoelgyi C."/>
            <person name="Patrignani A."/>
            <person name="Fitzpatrick D."/>
            <person name="Nagy I."/>
            <person name="Doyle S."/>
            <person name="Anderson J.B."/>
            <person name="Grigoriev I.V."/>
            <person name="Gueldener U."/>
            <person name="Muensterkoetter M."/>
            <person name="Nagy L.G."/>
        </authorList>
    </citation>
    <scope>NUCLEOTIDE SEQUENCE [LARGE SCALE GENOMIC DNA]</scope>
    <source>
        <strain evidence="10">C18/9</strain>
    </source>
</reference>
<dbReference type="Pfam" id="PF20173">
    <property type="entry name" value="ZnF_RZ-type"/>
    <property type="match status" value="1"/>
</dbReference>
<proteinExistence type="predicted"/>
<keyword evidence="3" id="KW-0479">Metal-binding</keyword>
<feature type="region of interest" description="Disordered" evidence="7">
    <location>
        <begin position="609"/>
        <end position="645"/>
    </location>
</feature>
<sequence length="645" mass="72235">MSAIPHVSGHVANVALITSVPNHALRTVHLVLNHVTGYVRICPVQFYVDRQVVSSCSFVMAVDVEFDSRYVHAYHVMNHVAPFFDVAISALQKCIECLSDEDKTDIVDFVMQRTLADIPVESEDISEKLITLDCGHIFTVETLDGHCQMADYYEVDEMGSYTGMKAPPTEFQRPPTCPTCRAPITARRYGRVLKRANLDILEQNVASTMSQRLAEIVPSIETLSSGLVELEARAKKLEAAPNFECHPADGFEDLVETRKGSMTEKADEVLNHDMLTARSMVTRHGLSDSEARAWMGIVVDLHRVYKRVASITKMRSAHVRAYESALSTLYRLEIAHLAADPPPEMLRVSPEHIAMRNVDRKIGQPPHKADRRYLLEAFILSVELRLMLGSIARSRFEGLSVTSNEPEAPHHRNVWYSFTLFIYQSCVADCQKAIAISHATSSSRLAARSASLMLCSDFEQFRFSMLEKRRDAFKSGALAEAQDGLVAEVQADKKKLKSHLRELERSYFTSRPASNDLSEINEDRRWFHGNCGAKIERCFAEYGKLEDHIIKDGVYQPVSLQEKQDIVKALGFSHRGHFYNCINGHTFVITECGGAMEASRCPECRAPIGGGDHNIDPSNTRAREYEDISQQQGGAASPWRWAAGA</sequence>
<evidence type="ECO:0000313" key="10">
    <source>
        <dbReference type="Proteomes" id="UP000219338"/>
    </source>
</evidence>
<evidence type="ECO:0000256" key="2">
    <source>
        <dbReference type="ARBA" id="ARBA00022490"/>
    </source>
</evidence>
<keyword evidence="2" id="KW-0963">Cytoplasm</keyword>